<dbReference type="GO" id="GO:0032580">
    <property type="term" value="C:Golgi cisterna membrane"/>
    <property type="evidence" value="ECO:0007669"/>
    <property type="project" value="UniProtKB-SubCell"/>
</dbReference>
<reference evidence="19" key="1">
    <citation type="submission" date="2018-07" db="EMBL/GenBank/DDBJ databases">
        <authorList>
            <person name="Quirk P.G."/>
            <person name="Krulwich T.A."/>
        </authorList>
    </citation>
    <scope>NUCLEOTIDE SEQUENCE</scope>
</reference>
<dbReference type="Pfam" id="PF00790">
    <property type="entry name" value="VHS"/>
    <property type="match status" value="1"/>
</dbReference>
<dbReference type="GO" id="GO:0047238">
    <property type="term" value="F:glucuronosyl-N-acetylgalactosaminyl-proteoglycan 4-beta-N-acetylgalactosaminyltransferase activity"/>
    <property type="evidence" value="ECO:0007669"/>
    <property type="project" value="TreeGrafter"/>
</dbReference>
<dbReference type="Pfam" id="PF18308">
    <property type="entry name" value="GGA_N-GAT"/>
    <property type="match status" value="1"/>
</dbReference>
<dbReference type="SUPFAM" id="SSF48464">
    <property type="entry name" value="ENTH/VHS domain"/>
    <property type="match status" value="1"/>
</dbReference>
<comment type="subcellular location">
    <subcellularLocation>
        <location evidence="1">Golgi apparatus</location>
        <location evidence="1">Golgi stack membrane</location>
        <topology evidence="1">Single-pass type II membrane protein</topology>
    </subcellularLocation>
    <subcellularLocation>
        <location evidence="2">Golgi apparatus</location>
        <location evidence="2">trans-Golgi network</location>
    </subcellularLocation>
</comment>
<proteinExistence type="inferred from homology"/>
<evidence type="ECO:0000259" key="17">
    <source>
        <dbReference type="PROSITE" id="PS50180"/>
    </source>
</evidence>
<evidence type="ECO:0000256" key="5">
    <source>
        <dbReference type="ARBA" id="ARBA00022679"/>
    </source>
</evidence>
<dbReference type="Gene3D" id="3.90.550.50">
    <property type="match status" value="1"/>
</dbReference>
<keyword evidence="5" id="KW-0808">Transferase</keyword>
<comment type="similarity">
    <text evidence="3">Belongs to the chondroitin N-acetylgalactosaminyltransferase family.</text>
</comment>
<dbReference type="Gene3D" id="1.20.58.160">
    <property type="match status" value="1"/>
</dbReference>
<dbReference type="Pfam" id="PF02883">
    <property type="entry name" value="Alpha_adaptinC2"/>
    <property type="match status" value="1"/>
</dbReference>
<evidence type="ECO:0000256" key="15">
    <source>
        <dbReference type="SAM" id="Phobius"/>
    </source>
</evidence>
<evidence type="ECO:0000256" key="8">
    <source>
        <dbReference type="ARBA" id="ARBA00022968"/>
    </source>
</evidence>
<evidence type="ECO:0000256" key="4">
    <source>
        <dbReference type="ARBA" id="ARBA00022448"/>
    </source>
</evidence>
<keyword evidence="4" id="KW-0813">Transport</keyword>
<dbReference type="SUPFAM" id="SSF49348">
    <property type="entry name" value="Clathrin adaptor appendage domain"/>
    <property type="match status" value="1"/>
</dbReference>
<dbReference type="InterPro" id="IPR008152">
    <property type="entry name" value="Clathrin_a/b/g-adaptin_app_Ig"/>
</dbReference>
<dbReference type="InterPro" id="IPR051227">
    <property type="entry name" value="CS_glycosyltransferase"/>
</dbReference>
<feature type="domain" description="GAE" evidence="17">
    <location>
        <begin position="1382"/>
        <end position="1504"/>
    </location>
</feature>
<dbReference type="InterPro" id="IPR008428">
    <property type="entry name" value="Chond_GalNAc"/>
</dbReference>
<dbReference type="GO" id="GO:0043130">
    <property type="term" value="F:ubiquitin binding"/>
    <property type="evidence" value="ECO:0007669"/>
    <property type="project" value="InterPro"/>
</dbReference>
<dbReference type="InterPro" id="IPR029044">
    <property type="entry name" value="Nucleotide-diphossugar_trans"/>
</dbReference>
<evidence type="ECO:0000256" key="13">
    <source>
        <dbReference type="ARBA" id="ARBA00066811"/>
    </source>
</evidence>
<dbReference type="EMBL" id="UFQT01000107">
    <property type="protein sequence ID" value="SSX20080.1"/>
    <property type="molecule type" value="Genomic_DNA"/>
</dbReference>
<evidence type="ECO:0000256" key="10">
    <source>
        <dbReference type="ARBA" id="ARBA00023034"/>
    </source>
</evidence>
<dbReference type="VEuPathDB" id="VectorBase:CSON000466"/>
<evidence type="ECO:0000256" key="7">
    <source>
        <dbReference type="ARBA" id="ARBA00022927"/>
    </source>
</evidence>
<organism evidence="19">
    <name type="scientific">Culicoides sonorensis</name>
    <name type="common">Biting midge</name>
    <dbReference type="NCBI Taxonomy" id="179676"/>
    <lineage>
        <taxon>Eukaryota</taxon>
        <taxon>Metazoa</taxon>
        <taxon>Ecdysozoa</taxon>
        <taxon>Arthropoda</taxon>
        <taxon>Hexapoda</taxon>
        <taxon>Insecta</taxon>
        <taxon>Pterygota</taxon>
        <taxon>Neoptera</taxon>
        <taxon>Endopterygota</taxon>
        <taxon>Diptera</taxon>
        <taxon>Nematocera</taxon>
        <taxon>Chironomoidea</taxon>
        <taxon>Ceratopogonidae</taxon>
        <taxon>Ceratopogoninae</taxon>
        <taxon>Culicoides</taxon>
        <taxon>Monoculicoides</taxon>
    </lineage>
</organism>
<dbReference type="GO" id="GO:0050510">
    <property type="term" value="F:N-acetylgalactosaminyl-proteoglycan 3-beta-glucuronosyltransferase activity"/>
    <property type="evidence" value="ECO:0007669"/>
    <property type="project" value="UniProtKB-EC"/>
</dbReference>
<evidence type="ECO:0000256" key="14">
    <source>
        <dbReference type="SAM" id="MobiDB-lite"/>
    </source>
</evidence>
<dbReference type="EC" id="2.4.1.226" evidence="13"/>
<dbReference type="InterPro" id="IPR004152">
    <property type="entry name" value="GAT_dom"/>
</dbReference>
<dbReference type="PROSITE" id="PS50179">
    <property type="entry name" value="VHS"/>
    <property type="match status" value="1"/>
</dbReference>
<dbReference type="Gene3D" id="3.90.550.10">
    <property type="entry name" value="Spore Coat Polysaccharide Biosynthesis Protein SpsA, Chain A"/>
    <property type="match status" value="1"/>
</dbReference>
<dbReference type="InterPro" id="IPR013041">
    <property type="entry name" value="Clathrin_app_Ig-like_sf"/>
</dbReference>
<evidence type="ECO:0000313" key="19">
    <source>
        <dbReference type="EMBL" id="SSX20080.1"/>
    </source>
</evidence>
<dbReference type="GO" id="GO:0006886">
    <property type="term" value="P:intracellular protein transport"/>
    <property type="evidence" value="ECO:0007669"/>
    <property type="project" value="InterPro"/>
</dbReference>
<dbReference type="FunFam" id="3.90.550.50:FF:000004">
    <property type="entry name" value="Hexosyltransferase"/>
    <property type="match status" value="1"/>
</dbReference>
<evidence type="ECO:0000256" key="6">
    <source>
        <dbReference type="ARBA" id="ARBA00022692"/>
    </source>
</evidence>
<gene>
    <name evidence="19" type="primary">CSON000466</name>
</gene>
<keyword evidence="9 15" id="KW-1133">Transmembrane helix</keyword>
<dbReference type="PANTHER" id="PTHR12369:SF11">
    <property type="entry name" value="HEXOSYLTRANSFERASE"/>
    <property type="match status" value="1"/>
</dbReference>
<dbReference type="PROSITE" id="PS50909">
    <property type="entry name" value="GAT"/>
    <property type="match status" value="1"/>
</dbReference>
<evidence type="ECO:0000256" key="9">
    <source>
        <dbReference type="ARBA" id="ARBA00022989"/>
    </source>
</evidence>
<sequence>MSQIRKIYSTIFGILFGLSVGSIFTHYRTLEIVNQCDLMASVQKKSPLEIIKLNQFETTENSQSTLVFVGVMTAQEFLEDRARAVYETWGKNVPGKIAFFSSEGSISSDLPLVALKGVDDRYPPQKKSFMMLHYMYQHFIDKFEWFARADDDVFMRTDKLEQFLRSIDSSKPQFIGQAGRGNNEEFGLLSLEFDENFCMGGPGVIMSRETLRRVAPHIPTCLKNLYSTHEDVEIGRCVQKFAGIPCTWNYEMQSILHHNSSGSRAFSSNLKNREVHNAITLHPVKKAPFMYRLHAYTLGLKAEKIRQNSLFLHRDIQYMLDLLQFPKANKLLAPGVPVFPENETSIKYLGDPSILEGGISFTGISPNLNKYKQTNRDDIIEWDFIAKSLYSSQHTNPKRKVESTTKEALEDVIREIMQNINTFSRQRGRVIEFRELLYGYTRSNPLYGHDLILDLLLVYKKYRGKKMTVPVRRHLYIQRSYTDLQIREILSSNPYMKQIKGKTNSYGKPNDSHKVVEKFKSIINSGFEKLAGLSFPNSNYINCDDLHKKVKIVMILPLYGRYRTFLRFLNNYEEICLKPKINLNVDLLVALYKEDENITNEKNNVSNTMIQIMTYLKNKYPKNGINHIILNGSFSRGIALDQATRSNYVSDNDILFFIDVDIIFNRESLERVRRNTIKHKQVYLPIVFSEYDARRFENKEKDIFDPGNFDSKSRLSEDNLFEQYQGYQEDLGQHYFDYASHVNTSLSDSKGYFRQFGYGINSIFRSDALNTKINGFNTDIKGWGLEDVKFLEKIIASNIQQNQKLIDIADGKTIDNTSADNSFMLKLIRAPDPSLVHIYHPIECDKTLNEAQYKMCLGTKANTIGNYRAVESKLILNKSILDYSMLSRATNPLNEELDIAALDAFISIETENDETLALPATKLLVLKIHSTHVKEALLALDFLEECMENCGSRFRQEVGKFKFLNELIKLVSKKHLGDVTPKEIQTKILDILFTWTSKYPKETKIKEAYDMLKTQGIIHQPVKNVLPKTSSSNTSNVVNRPKVMDVREMTLRKLLNSKNPKDIEQANLLIQNIVREDERHAQLKIRRVMEMKKVSENVTLLNEMLENYDKSATSNDELTLINELYDSCQIFMPMISKLADDIEQSREDLAKILETNDQLVHVIERYSQIFASTKPQTMHVPHNSGLDDILGLNVTETNQSISKDTVMKELGDIFSKDLCEPCPSSEKPLSSSNSFILQPNKISLTDIKQNLHETNTTTDSNYTALLDFESSIKKVTKHSTSQKKESTQQFKQLDLDSLVVGMKTKLLPQPSTEKQKENYGDNIVTETPKKTKDISLDAKSNDDDDEILSDDSPSQLVSVNESSELKPLAEIQIDIDKVQPSSEPPRTIMDEPNGLKILLNFAKDRPRTDTIVIVISIINQGTADVTDFQFDASVKKPSKLRLLPASGTSLKGVKPFRPPADGIMQVLLLSNPTGKPLNVVCILSYRVGDDPDPIKESIEVNELPFICN</sequence>
<dbReference type="InterPro" id="IPR008942">
    <property type="entry name" value="ENTH_VHS"/>
</dbReference>
<dbReference type="GO" id="GO:0035091">
    <property type="term" value="F:phosphatidylinositol binding"/>
    <property type="evidence" value="ECO:0007669"/>
    <property type="project" value="InterPro"/>
</dbReference>
<accession>A0A336LQ72</accession>
<evidence type="ECO:0000259" key="18">
    <source>
        <dbReference type="PROSITE" id="PS50909"/>
    </source>
</evidence>
<evidence type="ECO:0000256" key="3">
    <source>
        <dbReference type="ARBA" id="ARBA00009239"/>
    </source>
</evidence>
<dbReference type="InterPro" id="IPR008153">
    <property type="entry name" value="GAE_dom"/>
</dbReference>
<dbReference type="InterPro" id="IPR002014">
    <property type="entry name" value="VHS_dom"/>
</dbReference>
<keyword evidence="12" id="KW-0325">Glycoprotein</keyword>
<dbReference type="PANTHER" id="PTHR12369">
    <property type="entry name" value="CHONDROITIN SYNTHASE"/>
    <property type="match status" value="1"/>
</dbReference>
<feature type="domain" description="VHS" evidence="16">
    <location>
        <begin position="889"/>
        <end position="1020"/>
    </location>
</feature>
<dbReference type="SUPFAM" id="SSF53448">
    <property type="entry name" value="Nucleotide-diphospho-sugar transferases"/>
    <property type="match status" value="1"/>
</dbReference>
<evidence type="ECO:0000256" key="2">
    <source>
        <dbReference type="ARBA" id="ARBA00004601"/>
    </source>
</evidence>
<keyword evidence="8" id="KW-0735">Signal-anchor</keyword>
<feature type="domain" description="GAT" evidence="18">
    <location>
        <begin position="1044"/>
        <end position="1171"/>
    </location>
</feature>
<name>A0A336LQ72_CULSO</name>
<dbReference type="SMART" id="SM00288">
    <property type="entry name" value="VHS"/>
    <property type="match status" value="1"/>
</dbReference>
<feature type="transmembrane region" description="Helical" evidence="15">
    <location>
        <begin position="7"/>
        <end position="27"/>
    </location>
</feature>
<keyword evidence="11 15" id="KW-0472">Membrane</keyword>
<dbReference type="InterPro" id="IPR041198">
    <property type="entry name" value="GGA_N-GAT"/>
</dbReference>
<dbReference type="SMART" id="SM00809">
    <property type="entry name" value="Alpha_adaptinC2"/>
    <property type="match status" value="1"/>
</dbReference>
<evidence type="ECO:0000259" key="16">
    <source>
        <dbReference type="PROSITE" id="PS50179"/>
    </source>
</evidence>
<dbReference type="CDD" id="cd03567">
    <property type="entry name" value="VHS_GGA_metazoan"/>
    <property type="match status" value="1"/>
</dbReference>
<evidence type="ECO:0000256" key="11">
    <source>
        <dbReference type="ARBA" id="ARBA00023136"/>
    </source>
</evidence>
<dbReference type="Pfam" id="PF05679">
    <property type="entry name" value="CHGN"/>
    <property type="match status" value="1"/>
</dbReference>
<keyword evidence="7" id="KW-0653">Protein transport</keyword>
<evidence type="ECO:0000256" key="1">
    <source>
        <dbReference type="ARBA" id="ARBA00004447"/>
    </source>
</evidence>
<dbReference type="Pfam" id="PF03127">
    <property type="entry name" value="GAT"/>
    <property type="match status" value="1"/>
</dbReference>
<dbReference type="GO" id="GO:0016192">
    <property type="term" value="P:vesicle-mediated transport"/>
    <property type="evidence" value="ECO:0007669"/>
    <property type="project" value="InterPro"/>
</dbReference>
<protein>
    <recommendedName>
        <fullName evidence="13">N-acetylgalactosaminyl-proteoglycan 3-beta-glucuronosyltransferase</fullName>
        <ecNumber evidence="13">2.4.1.226</ecNumber>
    </recommendedName>
</protein>
<dbReference type="SUPFAM" id="SSF89009">
    <property type="entry name" value="GAT-like domain"/>
    <property type="match status" value="1"/>
</dbReference>
<feature type="region of interest" description="Disordered" evidence="14">
    <location>
        <begin position="1307"/>
        <end position="1354"/>
    </location>
</feature>
<dbReference type="Gene3D" id="1.25.40.90">
    <property type="match status" value="1"/>
</dbReference>
<dbReference type="Gene3D" id="1.20.5.170">
    <property type="match status" value="1"/>
</dbReference>
<dbReference type="PROSITE" id="PS50180">
    <property type="entry name" value="GAE"/>
    <property type="match status" value="1"/>
</dbReference>
<dbReference type="Gene3D" id="2.60.40.1230">
    <property type="match status" value="1"/>
</dbReference>
<feature type="compositionally biased region" description="Basic and acidic residues" evidence="14">
    <location>
        <begin position="1327"/>
        <end position="1341"/>
    </location>
</feature>
<dbReference type="InterPro" id="IPR038425">
    <property type="entry name" value="GAT_sf"/>
</dbReference>
<keyword evidence="6 15" id="KW-0812">Transmembrane</keyword>
<evidence type="ECO:0000256" key="12">
    <source>
        <dbReference type="ARBA" id="ARBA00023180"/>
    </source>
</evidence>
<keyword evidence="10" id="KW-0333">Golgi apparatus</keyword>